<feature type="compositionally biased region" description="Polar residues" evidence="1">
    <location>
        <begin position="131"/>
        <end position="145"/>
    </location>
</feature>
<organism evidence="2 3">
    <name type="scientific">Xylaria multiplex</name>
    <dbReference type="NCBI Taxonomy" id="323545"/>
    <lineage>
        <taxon>Eukaryota</taxon>
        <taxon>Fungi</taxon>
        <taxon>Dikarya</taxon>
        <taxon>Ascomycota</taxon>
        <taxon>Pezizomycotina</taxon>
        <taxon>Sordariomycetes</taxon>
        <taxon>Xylariomycetidae</taxon>
        <taxon>Xylariales</taxon>
        <taxon>Xylariaceae</taxon>
        <taxon>Xylaria</taxon>
    </lineage>
</organism>
<reference evidence="2 3" key="1">
    <citation type="submission" date="2019-12" db="EMBL/GenBank/DDBJ databases">
        <title>Draft genome sequence of the ascomycete Xylaria multiplex DSM 110363.</title>
        <authorList>
            <person name="Buettner E."/>
            <person name="Kellner H."/>
        </authorList>
    </citation>
    <scope>NUCLEOTIDE SEQUENCE [LARGE SCALE GENOMIC DNA]</scope>
    <source>
        <strain evidence="2 3">DSM 110363</strain>
    </source>
</reference>
<dbReference type="AlphaFoldDB" id="A0A7C8IUF7"/>
<evidence type="ECO:0000256" key="1">
    <source>
        <dbReference type="SAM" id="MobiDB-lite"/>
    </source>
</evidence>
<dbReference type="Proteomes" id="UP000481858">
    <property type="component" value="Unassembled WGS sequence"/>
</dbReference>
<comment type="caution">
    <text evidence="2">The sequence shown here is derived from an EMBL/GenBank/DDBJ whole genome shotgun (WGS) entry which is preliminary data.</text>
</comment>
<protein>
    <submittedName>
        <fullName evidence="2">Uncharacterized protein</fullName>
    </submittedName>
</protein>
<proteinExistence type="predicted"/>
<evidence type="ECO:0000313" key="3">
    <source>
        <dbReference type="Proteomes" id="UP000481858"/>
    </source>
</evidence>
<gene>
    <name evidence="2" type="ORF">GQX73_g2272</name>
</gene>
<dbReference type="InParanoid" id="A0A7C8IUF7"/>
<name>A0A7C8IUF7_9PEZI</name>
<dbReference type="EMBL" id="WUBL01000014">
    <property type="protein sequence ID" value="KAF2971280.1"/>
    <property type="molecule type" value="Genomic_DNA"/>
</dbReference>
<sequence length="361" mass="40537">MPSLYNTPFGRGSKIVLPSDKSKSQSYIGDYCFQTSNQTNMMAWMDRQSNKVAVAFRGLQYPTPPTRRTEAANSISRDIDDKRRHHKMENGFEHRLAVHQDSMSEYIPLDLECKGLAINLQKPCYMHTTSKALGPEDNNSGNKNGATKCIERNARPTNTPLRRKRGSSPIQEEQQDSKTRKINSHLATPEAISLKFETLRISPSNANTEKSLPSTLSTGIAKLVAENRQLEAFKQALRLASNDAFKHVDGINFATEVGLCNYPPGISYPVINIIVKGRREDIKLQCSLAHHLLRGMLKQYGDLPFPDRVDIRGSDFQRGHLLVSYTADTAETDGECECVRLRIASEMRLEKLSARHGSELF</sequence>
<keyword evidence="3" id="KW-1185">Reference proteome</keyword>
<feature type="region of interest" description="Disordered" evidence="1">
    <location>
        <begin position="131"/>
        <end position="183"/>
    </location>
</feature>
<evidence type="ECO:0000313" key="2">
    <source>
        <dbReference type="EMBL" id="KAF2971280.1"/>
    </source>
</evidence>
<accession>A0A7C8IUF7</accession>
<dbReference type="OrthoDB" id="4765382at2759"/>